<name>A0A7W7Q2G0_9PSEU</name>
<feature type="transmembrane region" description="Helical" evidence="1">
    <location>
        <begin position="12"/>
        <end position="31"/>
    </location>
</feature>
<dbReference type="RefSeq" id="WP_311770988.1">
    <property type="nucleotide sequence ID" value="NZ_JACHJQ010000002.1"/>
</dbReference>
<proteinExistence type="predicted"/>
<keyword evidence="1" id="KW-1133">Transmembrane helix</keyword>
<comment type="caution">
    <text evidence="2">The sequence shown here is derived from an EMBL/GenBank/DDBJ whole genome shotgun (WGS) entry which is preliminary data.</text>
</comment>
<accession>A0A7W7Q2G0</accession>
<dbReference type="AlphaFoldDB" id="A0A7W7Q2G0"/>
<keyword evidence="1" id="KW-0812">Transmembrane</keyword>
<feature type="transmembrane region" description="Helical" evidence="1">
    <location>
        <begin position="102"/>
        <end position="123"/>
    </location>
</feature>
<feature type="transmembrane region" description="Helical" evidence="1">
    <location>
        <begin position="184"/>
        <end position="203"/>
    </location>
</feature>
<keyword evidence="1" id="KW-0472">Membrane</keyword>
<dbReference type="EMBL" id="JACHJQ010000002">
    <property type="protein sequence ID" value="MBB4905740.1"/>
    <property type="molecule type" value="Genomic_DNA"/>
</dbReference>
<keyword evidence="3" id="KW-1185">Reference proteome</keyword>
<evidence type="ECO:0000313" key="2">
    <source>
        <dbReference type="EMBL" id="MBB4905740.1"/>
    </source>
</evidence>
<evidence type="ECO:0000313" key="3">
    <source>
        <dbReference type="Proteomes" id="UP000520767"/>
    </source>
</evidence>
<reference evidence="2 3" key="1">
    <citation type="submission" date="2020-08" db="EMBL/GenBank/DDBJ databases">
        <title>Genomic Encyclopedia of Type Strains, Phase III (KMG-III): the genomes of soil and plant-associated and newly described type strains.</title>
        <authorList>
            <person name="Whitman W."/>
        </authorList>
    </citation>
    <scope>NUCLEOTIDE SEQUENCE [LARGE SCALE GENOMIC DNA]</scope>
    <source>
        <strain evidence="2 3">CECT 8960</strain>
    </source>
</reference>
<feature type="transmembrane region" description="Helical" evidence="1">
    <location>
        <begin position="130"/>
        <end position="153"/>
    </location>
</feature>
<organism evidence="2 3">
    <name type="scientific">Actinophytocola algeriensis</name>
    <dbReference type="NCBI Taxonomy" id="1768010"/>
    <lineage>
        <taxon>Bacteria</taxon>
        <taxon>Bacillati</taxon>
        <taxon>Actinomycetota</taxon>
        <taxon>Actinomycetes</taxon>
        <taxon>Pseudonocardiales</taxon>
        <taxon>Pseudonocardiaceae</taxon>
    </lineage>
</organism>
<feature type="transmembrane region" description="Helical" evidence="1">
    <location>
        <begin position="43"/>
        <end position="61"/>
    </location>
</feature>
<evidence type="ECO:0000256" key="1">
    <source>
        <dbReference type="SAM" id="Phobius"/>
    </source>
</evidence>
<sequence>MTAALYSARRWLWLAAAVPAAVLAGLIMVVLPPDQTLDNLAEWLFKLSPFLFAVAAVAVFPRGRFGPALVVVGVLAYMGYLDTALILRILDYRADGEFSVVYQFQLFVVTYIVLFGLLAFRLGGARTATVLKVGVAGVLIVISGLNDLGFWVMNDWGADGRPSTLDWASHIIVFTGGPPSVPGATVFLVVHLVLAAAVVTAPVERWVDRRLARTTP</sequence>
<feature type="transmembrane region" description="Helical" evidence="1">
    <location>
        <begin position="68"/>
        <end position="90"/>
    </location>
</feature>
<protein>
    <submittedName>
        <fullName evidence="2">Uncharacterized protein</fullName>
    </submittedName>
</protein>
<gene>
    <name evidence="2" type="ORF">FHR82_001957</name>
</gene>
<dbReference type="Proteomes" id="UP000520767">
    <property type="component" value="Unassembled WGS sequence"/>
</dbReference>